<organism evidence="11">
    <name type="scientific">Medioppia subpectinata</name>
    <dbReference type="NCBI Taxonomy" id="1979941"/>
    <lineage>
        <taxon>Eukaryota</taxon>
        <taxon>Metazoa</taxon>
        <taxon>Ecdysozoa</taxon>
        <taxon>Arthropoda</taxon>
        <taxon>Chelicerata</taxon>
        <taxon>Arachnida</taxon>
        <taxon>Acari</taxon>
        <taxon>Acariformes</taxon>
        <taxon>Sarcoptiformes</taxon>
        <taxon>Oribatida</taxon>
        <taxon>Brachypylina</taxon>
        <taxon>Oppioidea</taxon>
        <taxon>Oppiidae</taxon>
        <taxon>Medioppia</taxon>
    </lineage>
</organism>
<sequence>MLCLYMFRHHYRKHPGLSVPLHTHTQHPKPNARSLLHTLNPLGAKARVRIIAEYKEFVVFLLGVFVCVLFVWKVFGVFIDTNGETSGAEAMASGQQTTIKLMRGDSGSSWGFRLQGGKDFAIPLSVVKVNGNSLAAQGGLQIGDIIVKISGNSVDDMRHKEAQEAIYRAGNYLEITIQRGDINTWRPTVTPVGNTRPGQQTYTKTSLEKPQQNSTPIGSGYNANAKPFTGSPNIPSLVHKQYNSPVNLYSEKNIAQTLEAHTEVLTSGALGINFMRPDAPINKESAVYQMVHDEEVRKAKGESGAASKSVSPDVHHLRNTETTSTTTTTTYGTRHVEAPIDRPASERQDRINQNICSECERLIVGVFVRVKDKSLHAECFRCATCGTSLKNVGYFTINEKLYCDIHAKQMASLITPTGSILPVSPQNQMNNNIGPNVSTNSLGVPALNRVVPQSAPPSAGPVPYHSLHAECFRCATCGTSLKNVGYFTINEKLYCDIHAKQMASLITPTGSILPVSPQNQMNNNIGPNVSTNSLGVPALNRVVPQSAPSSAGPVPYHFKSNSNPSAGSAPYYGNSYGAGHPADGGQPDGYRPFHGRPKFHWPPSDYPSNTAVGANDSRTTVHFNSSTTDNIVGPHIRNNTGANRRERPKSFGEYSSLYASTAHSSAPHSASTPPQTYSYSYTCNTSSHVPYSPYRSPATVDDDRNRASHLSSFPPNGTPSIATYATSFAQHSSQQQQSQTKVPPQPPVTAPKPQINSSNWTPGSSPYALSATIPGPGQSSIAPGSRSAPRRGRGLLKAPITGSSIPICGSCGTPVRGPFIVALNKTWCPHHFTCANSQCNRALEEIGFVEEQGKLYCETCYEAYLAPICSKCRQRIKGVEIGFVEEQGKLYCETCYEAYLAPICSKCRQRIKGDCLTALEKQWHPECFSCGYCKQPFGNSSFYLEDSVPYCEKDWNELFTTKCVGCGLAIEAGDRWVEALNQNYHSNCFMCTVCRANLEGQSFYAKGGRPFCKAHAR</sequence>
<feature type="region of interest" description="Disordered" evidence="7">
    <location>
        <begin position="577"/>
        <end position="596"/>
    </location>
</feature>
<dbReference type="Gene3D" id="2.30.42.10">
    <property type="match status" value="1"/>
</dbReference>
<name>A0A7R9PW43_9ACAR</name>
<dbReference type="EMBL" id="CAJPIZ010001467">
    <property type="protein sequence ID" value="CAG2103533.1"/>
    <property type="molecule type" value="Genomic_DNA"/>
</dbReference>
<accession>A0A7R9PW43</accession>
<dbReference type="CDD" id="cd09461">
    <property type="entry name" value="LIM3_Enigma_like_1"/>
    <property type="match status" value="1"/>
</dbReference>
<feature type="domain" description="LIM zinc-binding" evidence="9">
    <location>
        <begin position="962"/>
        <end position="1017"/>
    </location>
</feature>
<evidence type="ECO:0000256" key="5">
    <source>
        <dbReference type="ARBA" id="ARBA00023038"/>
    </source>
</evidence>
<evidence type="ECO:0000256" key="7">
    <source>
        <dbReference type="SAM" id="MobiDB-lite"/>
    </source>
</evidence>
<evidence type="ECO:0000256" key="6">
    <source>
        <dbReference type="PROSITE-ProRule" id="PRU00125"/>
    </source>
</evidence>
<dbReference type="CDD" id="cd23068">
    <property type="entry name" value="PDZ_ZASP52-like"/>
    <property type="match status" value="1"/>
</dbReference>
<dbReference type="InterPro" id="IPR001478">
    <property type="entry name" value="PDZ"/>
</dbReference>
<evidence type="ECO:0000256" key="4">
    <source>
        <dbReference type="ARBA" id="ARBA00022833"/>
    </source>
</evidence>
<keyword evidence="8" id="KW-0812">Transmembrane</keyword>
<keyword evidence="2" id="KW-0963">Cytoplasm</keyword>
<dbReference type="SUPFAM" id="SSF50156">
    <property type="entry name" value="PDZ domain-like"/>
    <property type="match status" value="1"/>
</dbReference>
<comment type="subcellular location">
    <subcellularLocation>
        <location evidence="1">Cytoplasm</location>
    </subcellularLocation>
</comment>
<feature type="region of interest" description="Disordered" evidence="7">
    <location>
        <begin position="624"/>
        <end position="648"/>
    </location>
</feature>
<dbReference type="PROSITE" id="PS50023">
    <property type="entry name" value="LIM_DOMAIN_2"/>
    <property type="match status" value="4"/>
</dbReference>
<dbReference type="GO" id="GO:0001725">
    <property type="term" value="C:stress fiber"/>
    <property type="evidence" value="ECO:0007669"/>
    <property type="project" value="TreeGrafter"/>
</dbReference>
<dbReference type="FunFam" id="2.10.110.10:FF:000073">
    <property type="entry name" value="Uncharacterized protein, isoform Z"/>
    <property type="match status" value="1"/>
</dbReference>
<evidence type="ECO:0000313" key="11">
    <source>
        <dbReference type="EMBL" id="CAD7623103.1"/>
    </source>
</evidence>
<keyword evidence="8" id="KW-0472">Membrane</keyword>
<dbReference type="GO" id="GO:0005912">
    <property type="term" value="C:adherens junction"/>
    <property type="evidence" value="ECO:0007669"/>
    <property type="project" value="TreeGrafter"/>
</dbReference>
<dbReference type="FunFam" id="2.30.42.10:FF:000055">
    <property type="entry name" value="PDZ and LIM domain protein 3"/>
    <property type="match status" value="1"/>
</dbReference>
<dbReference type="GO" id="GO:0007507">
    <property type="term" value="P:heart development"/>
    <property type="evidence" value="ECO:0007669"/>
    <property type="project" value="TreeGrafter"/>
</dbReference>
<evidence type="ECO:0000259" key="9">
    <source>
        <dbReference type="PROSITE" id="PS50023"/>
    </source>
</evidence>
<protein>
    <recommendedName>
        <fullName evidence="13">PDZ and LIM domain protein Zasp</fullName>
    </recommendedName>
</protein>
<dbReference type="PANTHER" id="PTHR24214">
    <property type="entry name" value="PDZ AND LIM DOMAIN PROTEIN ZASP"/>
    <property type="match status" value="1"/>
</dbReference>
<dbReference type="GO" id="GO:0061061">
    <property type="term" value="P:muscle structure development"/>
    <property type="evidence" value="ECO:0007669"/>
    <property type="project" value="TreeGrafter"/>
</dbReference>
<keyword evidence="8" id="KW-1133">Transmembrane helix</keyword>
<dbReference type="Proteomes" id="UP000759131">
    <property type="component" value="Unassembled WGS sequence"/>
</dbReference>
<keyword evidence="4 6" id="KW-0862">Zinc</keyword>
<dbReference type="FunFam" id="2.10.110.10:FF:000069">
    <property type="entry name" value="Uncharacterized protein, isoform Z"/>
    <property type="match status" value="1"/>
</dbReference>
<feature type="domain" description="LIM zinc-binding" evidence="9">
    <location>
        <begin position="354"/>
        <end position="413"/>
    </location>
</feature>
<proteinExistence type="predicted"/>
<dbReference type="GO" id="GO:0030036">
    <property type="term" value="P:actin cytoskeleton organization"/>
    <property type="evidence" value="ECO:0007669"/>
    <property type="project" value="TreeGrafter"/>
</dbReference>
<dbReference type="EMBL" id="OC856042">
    <property type="protein sequence ID" value="CAD7623103.1"/>
    <property type="molecule type" value="Genomic_DNA"/>
</dbReference>
<dbReference type="InterPro" id="IPR001781">
    <property type="entry name" value="Znf_LIM"/>
</dbReference>
<feature type="compositionally biased region" description="Polar residues" evidence="7">
    <location>
        <begin position="708"/>
        <end position="728"/>
    </location>
</feature>
<evidence type="ECO:0000256" key="8">
    <source>
        <dbReference type="SAM" id="Phobius"/>
    </source>
</evidence>
<feature type="region of interest" description="Disordered" evidence="7">
    <location>
        <begin position="694"/>
        <end position="794"/>
    </location>
</feature>
<evidence type="ECO:0000256" key="3">
    <source>
        <dbReference type="ARBA" id="ARBA00022723"/>
    </source>
</evidence>
<reference evidence="11" key="1">
    <citation type="submission" date="2020-11" db="EMBL/GenBank/DDBJ databases">
        <authorList>
            <person name="Tran Van P."/>
        </authorList>
    </citation>
    <scope>NUCLEOTIDE SEQUENCE</scope>
</reference>
<evidence type="ECO:0000256" key="1">
    <source>
        <dbReference type="ARBA" id="ARBA00004496"/>
    </source>
</evidence>
<dbReference type="SMART" id="SM00735">
    <property type="entry name" value="ZM"/>
    <property type="match status" value="1"/>
</dbReference>
<keyword evidence="3 6" id="KW-0479">Metal-binding</keyword>
<feature type="compositionally biased region" description="Low complexity" evidence="7">
    <location>
        <begin position="729"/>
        <end position="742"/>
    </location>
</feature>
<evidence type="ECO:0000259" key="10">
    <source>
        <dbReference type="PROSITE" id="PS50106"/>
    </source>
</evidence>
<dbReference type="Pfam" id="PF00595">
    <property type="entry name" value="PDZ"/>
    <property type="match status" value="1"/>
</dbReference>
<dbReference type="Pfam" id="PF15936">
    <property type="entry name" value="DUF4749"/>
    <property type="match status" value="1"/>
</dbReference>
<dbReference type="Gene3D" id="2.10.110.10">
    <property type="entry name" value="Cysteine Rich Protein"/>
    <property type="match status" value="5"/>
</dbReference>
<keyword evidence="12" id="KW-1185">Reference proteome</keyword>
<feature type="domain" description="PDZ" evidence="10">
    <location>
        <begin position="98"/>
        <end position="181"/>
    </location>
</feature>
<dbReference type="PANTHER" id="PTHR24214:SF38">
    <property type="entry name" value="PDZ AND LIM DOMAIN PROTEIN ZASP-RELATED"/>
    <property type="match status" value="1"/>
</dbReference>
<dbReference type="GO" id="GO:0046872">
    <property type="term" value="F:metal ion binding"/>
    <property type="evidence" value="ECO:0007669"/>
    <property type="project" value="UniProtKB-KW"/>
</dbReference>
<keyword evidence="5 6" id="KW-0440">LIM domain</keyword>
<dbReference type="GO" id="GO:0030018">
    <property type="term" value="C:Z disc"/>
    <property type="evidence" value="ECO:0007669"/>
    <property type="project" value="TreeGrafter"/>
</dbReference>
<dbReference type="FunFam" id="2.10.110.10:FF:000020">
    <property type="entry name" value="PDZ and LIM domain protein 5"/>
    <property type="match status" value="1"/>
</dbReference>
<evidence type="ECO:0000256" key="2">
    <source>
        <dbReference type="ARBA" id="ARBA00022490"/>
    </source>
</evidence>
<dbReference type="AlphaFoldDB" id="A0A7R9PW43"/>
<dbReference type="InterPro" id="IPR036034">
    <property type="entry name" value="PDZ_sf"/>
</dbReference>
<feature type="compositionally biased region" description="Polar residues" evidence="7">
    <location>
        <begin position="755"/>
        <end position="764"/>
    </location>
</feature>
<dbReference type="SUPFAM" id="SSF57716">
    <property type="entry name" value="Glucocorticoid receptor-like (DNA-binding domain)"/>
    <property type="match status" value="7"/>
</dbReference>
<feature type="transmembrane region" description="Helical" evidence="8">
    <location>
        <begin position="57"/>
        <end position="79"/>
    </location>
</feature>
<dbReference type="PROSITE" id="PS50106">
    <property type="entry name" value="PDZ"/>
    <property type="match status" value="1"/>
</dbReference>
<dbReference type="CDD" id="cd09455">
    <property type="entry name" value="LIM1_Enigma_like_1"/>
    <property type="match status" value="1"/>
</dbReference>
<feature type="region of interest" description="Disordered" evidence="7">
    <location>
        <begin position="191"/>
        <end position="214"/>
    </location>
</feature>
<evidence type="ECO:0000313" key="12">
    <source>
        <dbReference type="Proteomes" id="UP000759131"/>
    </source>
</evidence>
<dbReference type="InterPro" id="IPR050604">
    <property type="entry name" value="PDZ-LIM_domain"/>
</dbReference>
<dbReference type="SMART" id="SM00228">
    <property type="entry name" value="PDZ"/>
    <property type="match status" value="1"/>
</dbReference>
<dbReference type="SMART" id="SM00132">
    <property type="entry name" value="LIM"/>
    <property type="match status" value="5"/>
</dbReference>
<dbReference type="GO" id="GO:0031941">
    <property type="term" value="C:filamentous actin"/>
    <property type="evidence" value="ECO:0007669"/>
    <property type="project" value="TreeGrafter"/>
</dbReference>
<dbReference type="OrthoDB" id="5911912at2759"/>
<evidence type="ECO:0008006" key="13">
    <source>
        <dbReference type="Google" id="ProtNLM"/>
    </source>
</evidence>
<dbReference type="GO" id="GO:0003779">
    <property type="term" value="F:actin binding"/>
    <property type="evidence" value="ECO:0007669"/>
    <property type="project" value="TreeGrafter"/>
</dbReference>
<dbReference type="FunFam" id="2.10.110.10:FF:000060">
    <property type="entry name" value="Uncharacterized protein, isoform Z"/>
    <property type="match status" value="1"/>
</dbReference>
<dbReference type="InterPro" id="IPR006643">
    <property type="entry name" value="Zasp-like_motif"/>
</dbReference>
<dbReference type="PROSITE" id="PS00478">
    <property type="entry name" value="LIM_DOMAIN_1"/>
    <property type="match status" value="2"/>
</dbReference>
<feature type="domain" description="LIM zinc-binding" evidence="9">
    <location>
        <begin position="806"/>
        <end position="867"/>
    </location>
</feature>
<dbReference type="InterPro" id="IPR031847">
    <property type="entry name" value="PDLI1-4/Zasp-like_mid"/>
</dbReference>
<gene>
    <name evidence="11" type="ORF">OSB1V03_LOCUS3563</name>
</gene>
<feature type="domain" description="LIM zinc-binding" evidence="9">
    <location>
        <begin position="902"/>
        <end position="961"/>
    </location>
</feature>
<dbReference type="Pfam" id="PF00412">
    <property type="entry name" value="LIM"/>
    <property type="match status" value="5"/>
</dbReference>
<dbReference type="GO" id="GO:0051371">
    <property type="term" value="F:muscle alpha-actinin binding"/>
    <property type="evidence" value="ECO:0007669"/>
    <property type="project" value="TreeGrafter"/>
</dbReference>